<dbReference type="InterPro" id="IPR035810">
    <property type="entry name" value="PEBP_euk"/>
</dbReference>
<dbReference type="FunFam" id="3.90.280.10:FF:000002">
    <property type="entry name" value="39S ribosomal protein L38, mitochondrial"/>
    <property type="match status" value="1"/>
</dbReference>
<dbReference type="CDD" id="cd00866">
    <property type="entry name" value="PEBP_euk"/>
    <property type="match status" value="1"/>
</dbReference>
<keyword evidence="4" id="KW-0175">Coiled coil</keyword>
<comment type="similarity">
    <text evidence="7">Belongs to the phosphatidylethanolamine-binding protein family. Mitochondrion-specific ribosomal protein mL38 subfamily.</text>
</comment>
<evidence type="ECO:0000256" key="8">
    <source>
        <dbReference type="ARBA" id="ARBA00039444"/>
    </source>
</evidence>
<dbReference type="GO" id="GO:0005762">
    <property type="term" value="C:mitochondrial large ribosomal subunit"/>
    <property type="evidence" value="ECO:0007669"/>
    <property type="project" value="TreeGrafter"/>
</dbReference>
<evidence type="ECO:0000313" key="10">
    <source>
        <dbReference type="EMBL" id="KFD57148.1"/>
    </source>
</evidence>
<dbReference type="AlphaFoldDB" id="A0A085N297"/>
<dbReference type="GO" id="GO:0005743">
    <property type="term" value="C:mitochondrial inner membrane"/>
    <property type="evidence" value="ECO:0007669"/>
    <property type="project" value="UniProtKB-ARBA"/>
</dbReference>
<evidence type="ECO:0000256" key="4">
    <source>
        <dbReference type="ARBA" id="ARBA00023054"/>
    </source>
</evidence>
<evidence type="ECO:0000256" key="2">
    <source>
        <dbReference type="ARBA" id="ARBA00022946"/>
    </source>
</evidence>
<evidence type="ECO:0000256" key="5">
    <source>
        <dbReference type="ARBA" id="ARBA00023128"/>
    </source>
</evidence>
<keyword evidence="5" id="KW-0496">Mitochondrion</keyword>
<evidence type="ECO:0000256" key="3">
    <source>
        <dbReference type="ARBA" id="ARBA00022980"/>
    </source>
</evidence>
<dbReference type="Proteomes" id="UP000030758">
    <property type="component" value="Unassembled WGS sequence"/>
</dbReference>
<dbReference type="InterPro" id="IPR036610">
    <property type="entry name" value="PEBP-like_sf"/>
</dbReference>
<comment type="subcellular location">
    <subcellularLocation>
        <location evidence="1">Mitochondrion</location>
    </subcellularLocation>
</comment>
<organism evidence="11">
    <name type="scientific">Trichuris suis</name>
    <name type="common">pig whipworm</name>
    <dbReference type="NCBI Taxonomy" id="68888"/>
    <lineage>
        <taxon>Eukaryota</taxon>
        <taxon>Metazoa</taxon>
        <taxon>Ecdysozoa</taxon>
        <taxon>Nematoda</taxon>
        <taxon>Enoplea</taxon>
        <taxon>Dorylaimia</taxon>
        <taxon>Trichinellida</taxon>
        <taxon>Trichuridae</taxon>
        <taxon>Trichuris</taxon>
    </lineage>
</organism>
<dbReference type="PANTHER" id="PTHR11362:SF133">
    <property type="entry name" value="LARGE RIBOSOMAL SUBUNIT PROTEIN ML38"/>
    <property type="match status" value="1"/>
</dbReference>
<proteinExistence type="inferred from homology"/>
<dbReference type="Pfam" id="PF01161">
    <property type="entry name" value="PBP"/>
    <property type="match status" value="1"/>
</dbReference>
<evidence type="ECO:0000313" key="12">
    <source>
        <dbReference type="Proteomes" id="UP000030764"/>
    </source>
</evidence>
<gene>
    <name evidence="10" type="ORF">M513_02033</name>
    <name evidence="11" type="ORF">M514_02033</name>
</gene>
<evidence type="ECO:0000256" key="9">
    <source>
        <dbReference type="ARBA" id="ARBA00041206"/>
    </source>
</evidence>
<reference evidence="11 12" key="1">
    <citation type="journal article" date="2014" name="Nat. Genet.">
        <title>Genome and transcriptome of the porcine whipworm Trichuris suis.</title>
        <authorList>
            <person name="Jex A.R."/>
            <person name="Nejsum P."/>
            <person name="Schwarz E.M."/>
            <person name="Hu L."/>
            <person name="Young N.D."/>
            <person name="Hall R.S."/>
            <person name="Korhonen P.K."/>
            <person name="Liao S."/>
            <person name="Thamsborg S."/>
            <person name="Xia J."/>
            <person name="Xu P."/>
            <person name="Wang S."/>
            <person name="Scheerlinck J.P."/>
            <person name="Hofmann A."/>
            <person name="Sternberg P.W."/>
            <person name="Wang J."/>
            <person name="Gasser R.B."/>
        </authorList>
    </citation>
    <scope>NUCLEOTIDE SEQUENCE [LARGE SCALE GENOMIC DNA]</scope>
    <source>
        <strain evidence="11">DCEP-RM93F</strain>
        <strain evidence="10">DCEP-RM93M</strain>
    </source>
</reference>
<accession>A0A085N297</accession>
<keyword evidence="3" id="KW-0689">Ribosomal protein</keyword>
<evidence type="ECO:0000256" key="6">
    <source>
        <dbReference type="ARBA" id="ARBA00023274"/>
    </source>
</evidence>
<evidence type="ECO:0000256" key="7">
    <source>
        <dbReference type="ARBA" id="ARBA00038016"/>
    </source>
</evidence>
<keyword evidence="12" id="KW-1185">Reference proteome</keyword>
<protein>
    <recommendedName>
        <fullName evidence="8">Large ribosomal subunit protein mL38</fullName>
    </recommendedName>
    <alternativeName>
        <fullName evidence="9">39S ribosomal protein L38, mitochondrial</fullName>
    </alternativeName>
</protein>
<sequence>MRQRAVNYADIYIKTAHRARRTPRVCHAWRTRKLMSLTAFFRNRFYDIDRWYKARIEKPVTYPHLYTIDPSKFSKSLKERLAGKKANSKDENKINIGFKLAKNRENEHADIKEDDTRLELEARKRTLKLNLQEVEEEGGVENEPLRLKLIAEHFGIYEDLFEKNCFFYPIVNLRASFSVDTEDGVVYRPVYFGNLITPTEACAPPLVSYKANENSYWTLVLVNPDGNIYTDGNEVLHWLICNIPGDDVNAGEVLCNYLQPLPLRGTGLHRFVFVLFKQNARRQFASVGSSIEQSRLDGRTFTLLDFYKENEDHITPAGLAFFQCEWDKSCSVCFHEKLGIKEPFFAYEWPPPYVPPQQIIPDEPQPFNLYLDKYRPLEDIEAELLRKRLARVSIRKGDKPRLPYPNIFYYNEKHSLPSWVHLERYKENLGLGKYKAVYENPLG</sequence>
<dbReference type="Proteomes" id="UP000030764">
    <property type="component" value="Unassembled WGS sequence"/>
</dbReference>
<dbReference type="EMBL" id="KL363190">
    <property type="protein sequence ID" value="KFD57148.1"/>
    <property type="molecule type" value="Genomic_DNA"/>
</dbReference>
<dbReference type="EMBL" id="KL367570">
    <property type="protein sequence ID" value="KFD63593.1"/>
    <property type="molecule type" value="Genomic_DNA"/>
</dbReference>
<keyword evidence="2" id="KW-0809">Transit peptide</keyword>
<dbReference type="InterPro" id="IPR008914">
    <property type="entry name" value="PEBP"/>
</dbReference>
<evidence type="ECO:0000313" key="11">
    <source>
        <dbReference type="EMBL" id="KFD63593.1"/>
    </source>
</evidence>
<dbReference type="Gene3D" id="3.90.280.10">
    <property type="entry name" value="PEBP-like"/>
    <property type="match status" value="1"/>
</dbReference>
<name>A0A085N297_9BILA</name>
<dbReference type="PANTHER" id="PTHR11362">
    <property type="entry name" value="PHOSPHATIDYLETHANOLAMINE-BINDING PROTEIN"/>
    <property type="match status" value="1"/>
</dbReference>
<keyword evidence="6" id="KW-0687">Ribonucleoprotein</keyword>
<evidence type="ECO:0000256" key="1">
    <source>
        <dbReference type="ARBA" id="ARBA00004173"/>
    </source>
</evidence>
<dbReference type="SUPFAM" id="SSF49777">
    <property type="entry name" value="PEBP-like"/>
    <property type="match status" value="1"/>
</dbReference>
<dbReference type="OrthoDB" id="2153661at2759"/>